<dbReference type="Proteomes" id="UP000822688">
    <property type="component" value="Chromosome 4"/>
</dbReference>
<dbReference type="AlphaFoldDB" id="A0A8T0IF40"/>
<feature type="transmembrane region" description="Helical" evidence="1">
    <location>
        <begin position="41"/>
        <end position="67"/>
    </location>
</feature>
<sequence length="109" mass="12806">MTHSDVDNLDKLLICCKFRRFHVKVCVILVFSSMIRCRREALMIVIVRSLSFVFHMFRSLIVAPLYLGNDDQADLTKCEASFNPKAPMSMPQCLYHRQLQFWLKPKKLL</sequence>
<evidence type="ECO:0000256" key="1">
    <source>
        <dbReference type="SAM" id="Phobius"/>
    </source>
</evidence>
<accession>A0A8T0IF40</accession>
<protein>
    <submittedName>
        <fullName evidence="2">Uncharacterized protein</fullName>
    </submittedName>
</protein>
<name>A0A8T0IF40_CERPU</name>
<keyword evidence="1" id="KW-0472">Membrane</keyword>
<gene>
    <name evidence="2" type="ORF">KC19_4G253400</name>
</gene>
<keyword evidence="1" id="KW-1133">Transmembrane helix</keyword>
<dbReference type="EMBL" id="CM026424">
    <property type="protein sequence ID" value="KAG0581457.1"/>
    <property type="molecule type" value="Genomic_DNA"/>
</dbReference>
<evidence type="ECO:0000313" key="3">
    <source>
        <dbReference type="Proteomes" id="UP000822688"/>
    </source>
</evidence>
<organism evidence="2 3">
    <name type="scientific">Ceratodon purpureus</name>
    <name type="common">Fire moss</name>
    <name type="synonym">Dicranum purpureum</name>
    <dbReference type="NCBI Taxonomy" id="3225"/>
    <lineage>
        <taxon>Eukaryota</taxon>
        <taxon>Viridiplantae</taxon>
        <taxon>Streptophyta</taxon>
        <taxon>Embryophyta</taxon>
        <taxon>Bryophyta</taxon>
        <taxon>Bryophytina</taxon>
        <taxon>Bryopsida</taxon>
        <taxon>Dicranidae</taxon>
        <taxon>Pseudoditrichales</taxon>
        <taxon>Ditrichaceae</taxon>
        <taxon>Ceratodon</taxon>
    </lineage>
</organism>
<proteinExistence type="predicted"/>
<evidence type="ECO:0000313" key="2">
    <source>
        <dbReference type="EMBL" id="KAG0581457.1"/>
    </source>
</evidence>
<comment type="caution">
    <text evidence="2">The sequence shown here is derived from an EMBL/GenBank/DDBJ whole genome shotgun (WGS) entry which is preliminary data.</text>
</comment>
<reference evidence="2" key="1">
    <citation type="submission" date="2020-06" db="EMBL/GenBank/DDBJ databases">
        <title>WGS assembly of Ceratodon purpureus strain R40.</title>
        <authorList>
            <person name="Carey S.B."/>
            <person name="Jenkins J."/>
            <person name="Shu S."/>
            <person name="Lovell J.T."/>
            <person name="Sreedasyam A."/>
            <person name="Maumus F."/>
            <person name="Tiley G.P."/>
            <person name="Fernandez-Pozo N."/>
            <person name="Barry K."/>
            <person name="Chen C."/>
            <person name="Wang M."/>
            <person name="Lipzen A."/>
            <person name="Daum C."/>
            <person name="Saski C.A."/>
            <person name="Payton A.C."/>
            <person name="Mcbreen J.C."/>
            <person name="Conrad R.E."/>
            <person name="Kollar L.M."/>
            <person name="Olsson S."/>
            <person name="Huttunen S."/>
            <person name="Landis J.B."/>
            <person name="Wickett N.J."/>
            <person name="Johnson M.G."/>
            <person name="Rensing S.A."/>
            <person name="Grimwood J."/>
            <person name="Schmutz J."/>
            <person name="Mcdaniel S.F."/>
        </authorList>
    </citation>
    <scope>NUCLEOTIDE SEQUENCE</scope>
    <source>
        <strain evidence="2">R40</strain>
    </source>
</reference>
<keyword evidence="1" id="KW-0812">Transmembrane</keyword>
<keyword evidence="3" id="KW-1185">Reference proteome</keyword>